<dbReference type="PANTHER" id="PTHR14239">
    <property type="entry name" value="DUDULIN-RELATED"/>
    <property type="match status" value="1"/>
</dbReference>
<dbReference type="Proteomes" id="UP000094714">
    <property type="component" value="Chromosome"/>
</dbReference>
<name>A0A1D7ZVN8_LIMFE</name>
<dbReference type="GO" id="GO:0016491">
    <property type="term" value="F:oxidoreductase activity"/>
    <property type="evidence" value="ECO:0007669"/>
    <property type="project" value="UniProtKB-KW"/>
</dbReference>
<dbReference type="AlphaFoldDB" id="A0A1D7ZVN8"/>
<dbReference type="EMBL" id="CP017151">
    <property type="protein sequence ID" value="AOR73937.1"/>
    <property type="molecule type" value="Genomic_DNA"/>
</dbReference>
<dbReference type="PATRIC" id="fig|1613.112.peg.491"/>
<evidence type="ECO:0000313" key="3">
    <source>
        <dbReference type="EMBL" id="AOR73937.1"/>
    </source>
</evidence>
<reference evidence="3 4" key="1">
    <citation type="submission" date="2016-09" db="EMBL/GenBank/DDBJ databases">
        <title>Genome Sequence of the Lactobacillus fermentum strain NCC2970 (CNCM I-5068).</title>
        <authorList>
            <person name="Barretto C."/>
            <person name="Ngom-Bru C."/>
            <person name="Genevaz A."/>
            <person name="Fournier C."/>
            <person name="Moine D."/>
            <person name="Kassam M."/>
            <person name="Iltis A."/>
            <person name="Sagory-Zalkind P."/>
            <person name="Faucherand G."/>
            <person name="Descombes P."/>
            <person name="Duboux S."/>
        </authorList>
    </citation>
    <scope>NUCLEOTIDE SEQUENCE [LARGE SCALE GENOMIC DNA]</scope>
    <source>
        <strain evidence="3 4">NCC2970</strain>
    </source>
</reference>
<accession>A0A1D7ZVN8</accession>
<protein>
    <submittedName>
        <fullName evidence="3">Dinucleotide-binding enzyme</fullName>
    </submittedName>
</protein>
<dbReference type="Pfam" id="PF03807">
    <property type="entry name" value="F420_oxidored"/>
    <property type="match status" value="1"/>
</dbReference>
<evidence type="ECO:0000259" key="2">
    <source>
        <dbReference type="Pfam" id="PF03807"/>
    </source>
</evidence>
<dbReference type="InterPro" id="IPR051267">
    <property type="entry name" value="STEAP_metalloreductase"/>
</dbReference>
<dbReference type="InterPro" id="IPR036291">
    <property type="entry name" value="NAD(P)-bd_dom_sf"/>
</dbReference>
<dbReference type="InterPro" id="IPR028939">
    <property type="entry name" value="P5C_Rdtase_cat_N"/>
</dbReference>
<dbReference type="Gene3D" id="3.40.50.720">
    <property type="entry name" value="NAD(P)-binding Rossmann-like Domain"/>
    <property type="match status" value="1"/>
</dbReference>
<proteinExistence type="predicted"/>
<feature type="domain" description="Pyrroline-5-carboxylate reductase catalytic N-terminal" evidence="2">
    <location>
        <begin position="30"/>
        <end position="74"/>
    </location>
</feature>
<evidence type="ECO:0000313" key="4">
    <source>
        <dbReference type="Proteomes" id="UP000094714"/>
    </source>
</evidence>
<evidence type="ECO:0000256" key="1">
    <source>
        <dbReference type="ARBA" id="ARBA00023002"/>
    </source>
</evidence>
<gene>
    <name evidence="3" type="ORF">LACFE_CDS0466</name>
</gene>
<keyword evidence="1" id="KW-0560">Oxidoreductase</keyword>
<dbReference type="PANTHER" id="PTHR14239:SF10">
    <property type="entry name" value="REDUCTASE"/>
    <property type="match status" value="1"/>
</dbReference>
<sequence>MMKITIFGKGNMGQAIGHNFELAGNTVTYVGSNDDIFSLGDLVIMAVPYPALADLADQYGDQLAGKVVVDITNPLNFETWDELVVPADSSAAQELQKRLPNSKVLKAFNTTFAATLQSGQVGGQQQTTVLVAGDDDDAKATFKEALKGSPLAVLDAGKLKRARELEATGFLQMTLAASEQIGWTGGFGVIK</sequence>
<dbReference type="SUPFAM" id="SSF51735">
    <property type="entry name" value="NAD(P)-binding Rossmann-fold domains"/>
    <property type="match status" value="1"/>
</dbReference>
<organism evidence="3 4">
    <name type="scientific">Limosilactobacillus fermentum</name>
    <name type="common">Lactobacillus fermentum</name>
    <dbReference type="NCBI Taxonomy" id="1613"/>
    <lineage>
        <taxon>Bacteria</taxon>
        <taxon>Bacillati</taxon>
        <taxon>Bacillota</taxon>
        <taxon>Bacilli</taxon>
        <taxon>Lactobacillales</taxon>
        <taxon>Lactobacillaceae</taxon>
        <taxon>Limosilactobacillus</taxon>
    </lineage>
</organism>